<sequence>MVQSSIVVPTTGQKRTNDEGSKDTQPTEEIKRPRIQESEAGQKRNRRLFGSLLGTLNKFKDETEKNSEIDKNRQAINEKLHEKLERERAQLQEKLRERKEQKIKLAEEKLEKEKQLWQKKTERLTLAQNERLANFLKTATQPSLYYLPQKLTDDMQEKIKQQKEEALEAKRKFEGQNGDDRLSDHEDEEVDETKKGVAEDRLSDHEAEEKDEKTNSEDTNDKVDQEAAKE</sequence>
<evidence type="ECO:0000313" key="11">
    <source>
        <dbReference type="EMBL" id="KAG2191921.1"/>
    </source>
</evidence>
<dbReference type="EMBL" id="JAEPRC010000774">
    <property type="protein sequence ID" value="KAG2191921.1"/>
    <property type="molecule type" value="Genomic_DNA"/>
</dbReference>
<dbReference type="InterPro" id="IPR006786">
    <property type="entry name" value="Pinin_SDK_MemA"/>
</dbReference>
<feature type="compositionally biased region" description="Polar residues" evidence="9">
    <location>
        <begin position="1"/>
        <end position="14"/>
    </location>
</feature>
<keyword evidence="4" id="KW-0805">Transcription regulation</keyword>
<evidence type="ECO:0000259" key="10">
    <source>
        <dbReference type="Pfam" id="PF04696"/>
    </source>
</evidence>
<dbReference type="PANTHER" id="PTHR12707">
    <property type="entry name" value="PINN"/>
    <property type="match status" value="1"/>
</dbReference>
<keyword evidence="12" id="KW-1185">Reference proteome</keyword>
<dbReference type="OrthoDB" id="330772at2759"/>
<evidence type="ECO:0000256" key="9">
    <source>
        <dbReference type="SAM" id="MobiDB-lite"/>
    </source>
</evidence>
<keyword evidence="7" id="KW-0539">Nucleus</keyword>
<comment type="caution">
    <text evidence="11">The sequence shown here is derived from an EMBL/GenBank/DDBJ whole genome shotgun (WGS) entry which is preliminary data.</text>
</comment>
<feature type="compositionally biased region" description="Basic and acidic residues" evidence="9">
    <location>
        <begin position="156"/>
        <end position="184"/>
    </location>
</feature>
<dbReference type="GO" id="GO:0006397">
    <property type="term" value="P:mRNA processing"/>
    <property type="evidence" value="ECO:0007669"/>
    <property type="project" value="UniProtKB-KW"/>
</dbReference>
<dbReference type="InterPro" id="IPR039853">
    <property type="entry name" value="Pinin"/>
</dbReference>
<feature type="domain" description="Pinin/SDK/MemA protein" evidence="10">
    <location>
        <begin position="41"/>
        <end position="164"/>
    </location>
</feature>
<dbReference type="GO" id="GO:0008380">
    <property type="term" value="P:RNA splicing"/>
    <property type="evidence" value="ECO:0007669"/>
    <property type="project" value="UniProtKB-KW"/>
</dbReference>
<evidence type="ECO:0000256" key="4">
    <source>
        <dbReference type="ARBA" id="ARBA00023015"/>
    </source>
</evidence>
<feature type="region of interest" description="Disordered" evidence="9">
    <location>
        <begin position="156"/>
        <end position="230"/>
    </location>
</feature>
<reference evidence="11" key="1">
    <citation type="submission" date="2020-12" db="EMBL/GenBank/DDBJ databases">
        <title>Metabolic potential, ecology and presence of endohyphal bacteria is reflected in genomic diversity of Mucoromycotina.</title>
        <authorList>
            <person name="Muszewska A."/>
            <person name="Okrasinska A."/>
            <person name="Steczkiewicz K."/>
            <person name="Drgas O."/>
            <person name="Orlowska M."/>
            <person name="Perlinska-Lenart U."/>
            <person name="Aleksandrzak-Piekarczyk T."/>
            <person name="Szatraj K."/>
            <person name="Zielenkiewicz U."/>
            <person name="Pilsyk S."/>
            <person name="Malc E."/>
            <person name="Mieczkowski P."/>
            <person name="Kruszewska J.S."/>
            <person name="Biernat P."/>
            <person name="Pawlowska J."/>
        </authorList>
    </citation>
    <scope>NUCLEOTIDE SEQUENCE</scope>
    <source>
        <strain evidence="11">CBS 226.32</strain>
    </source>
</reference>
<feature type="compositionally biased region" description="Basic and acidic residues" evidence="9">
    <location>
        <begin position="192"/>
        <end position="230"/>
    </location>
</feature>
<proteinExistence type="inferred from homology"/>
<evidence type="ECO:0000256" key="7">
    <source>
        <dbReference type="ARBA" id="ARBA00023242"/>
    </source>
</evidence>
<comment type="subcellular location">
    <subcellularLocation>
        <location evidence="1">Nucleus</location>
    </subcellularLocation>
</comment>
<protein>
    <recommendedName>
        <fullName evidence="10">Pinin/SDK/MemA protein domain-containing protein</fullName>
    </recommendedName>
</protein>
<dbReference type="GO" id="GO:0071013">
    <property type="term" value="C:catalytic step 2 spliceosome"/>
    <property type="evidence" value="ECO:0007669"/>
    <property type="project" value="TreeGrafter"/>
</dbReference>
<organism evidence="11 12">
    <name type="scientific">Mucor plumbeus</name>
    <dbReference type="NCBI Taxonomy" id="97098"/>
    <lineage>
        <taxon>Eukaryota</taxon>
        <taxon>Fungi</taxon>
        <taxon>Fungi incertae sedis</taxon>
        <taxon>Mucoromycota</taxon>
        <taxon>Mucoromycotina</taxon>
        <taxon>Mucoromycetes</taxon>
        <taxon>Mucorales</taxon>
        <taxon>Mucorineae</taxon>
        <taxon>Mucoraceae</taxon>
        <taxon>Mucor</taxon>
    </lineage>
</organism>
<accession>A0A8H7QGC9</accession>
<evidence type="ECO:0000256" key="8">
    <source>
        <dbReference type="SAM" id="Coils"/>
    </source>
</evidence>
<keyword evidence="8" id="KW-0175">Coiled coil</keyword>
<dbReference type="Proteomes" id="UP000650833">
    <property type="component" value="Unassembled WGS sequence"/>
</dbReference>
<evidence type="ECO:0000256" key="2">
    <source>
        <dbReference type="ARBA" id="ARBA00010386"/>
    </source>
</evidence>
<dbReference type="AlphaFoldDB" id="A0A8H7QGC9"/>
<evidence type="ECO:0000256" key="5">
    <source>
        <dbReference type="ARBA" id="ARBA00023163"/>
    </source>
</evidence>
<evidence type="ECO:0000256" key="6">
    <source>
        <dbReference type="ARBA" id="ARBA00023187"/>
    </source>
</evidence>
<feature type="region of interest" description="Disordered" evidence="9">
    <location>
        <begin position="1"/>
        <end position="46"/>
    </location>
</feature>
<feature type="coiled-coil region" evidence="8">
    <location>
        <begin position="74"/>
        <end position="123"/>
    </location>
</feature>
<keyword evidence="3" id="KW-0507">mRNA processing</keyword>
<dbReference type="PANTHER" id="PTHR12707:SF0">
    <property type="entry name" value="PININ"/>
    <property type="match status" value="1"/>
</dbReference>
<evidence type="ECO:0000256" key="1">
    <source>
        <dbReference type="ARBA" id="ARBA00004123"/>
    </source>
</evidence>
<keyword evidence="6" id="KW-0508">mRNA splicing</keyword>
<comment type="similarity">
    <text evidence="2">Belongs to the pinin family.</text>
</comment>
<dbReference type="Pfam" id="PF04696">
    <property type="entry name" value="Pinin_SDK_memA"/>
    <property type="match status" value="1"/>
</dbReference>
<gene>
    <name evidence="11" type="ORF">INT46_011648</name>
</gene>
<keyword evidence="5" id="KW-0804">Transcription</keyword>
<evidence type="ECO:0000256" key="3">
    <source>
        <dbReference type="ARBA" id="ARBA00022664"/>
    </source>
</evidence>
<evidence type="ECO:0000313" key="12">
    <source>
        <dbReference type="Proteomes" id="UP000650833"/>
    </source>
</evidence>
<name>A0A8H7QGC9_9FUNG</name>
<feature type="compositionally biased region" description="Basic and acidic residues" evidence="9">
    <location>
        <begin position="28"/>
        <end position="42"/>
    </location>
</feature>